<reference evidence="5" key="1">
    <citation type="submission" date="2012-11" db="EMBL/GenBank/DDBJ databases">
        <authorList>
            <person name="Lucero-Rivera Y.E."/>
            <person name="Tovar-Ramirez D."/>
        </authorList>
    </citation>
    <scope>NUCLEOTIDE SEQUENCE [LARGE SCALE GENOMIC DNA]</scope>
    <source>
        <strain evidence="5">Araruama</strain>
    </source>
</reference>
<dbReference type="GO" id="GO:0005524">
    <property type="term" value="F:ATP binding"/>
    <property type="evidence" value="ECO:0007669"/>
    <property type="project" value="InterPro"/>
</dbReference>
<dbReference type="InterPro" id="IPR013221">
    <property type="entry name" value="Mur_ligase_cen"/>
</dbReference>
<evidence type="ECO:0000259" key="3">
    <source>
        <dbReference type="Pfam" id="PF08245"/>
    </source>
</evidence>
<dbReference type="Gene3D" id="3.90.190.20">
    <property type="entry name" value="Mur ligase, C-terminal domain"/>
    <property type="match status" value="1"/>
</dbReference>
<dbReference type="InterPro" id="IPR036565">
    <property type="entry name" value="Mur-like_cat_sf"/>
</dbReference>
<dbReference type="NCBIfam" id="TIGR01082">
    <property type="entry name" value="murC"/>
    <property type="match status" value="1"/>
</dbReference>
<dbReference type="AlphaFoldDB" id="A0A1V1PCM7"/>
<dbReference type="GO" id="GO:0008763">
    <property type="term" value="F:UDP-N-acetylmuramate-L-alanine ligase activity"/>
    <property type="evidence" value="ECO:0007669"/>
    <property type="project" value="UniProtKB-UniRule"/>
</dbReference>
<comment type="caution">
    <text evidence="4">The sequence shown here is derived from an EMBL/GenBank/DDBJ whole genome shotgun (WGS) entry which is preliminary data.</text>
</comment>
<organism evidence="4 5">
    <name type="scientific">Candidatus Magnetoglobus multicellularis str. Araruama</name>
    <dbReference type="NCBI Taxonomy" id="890399"/>
    <lineage>
        <taxon>Bacteria</taxon>
        <taxon>Pseudomonadati</taxon>
        <taxon>Thermodesulfobacteriota</taxon>
        <taxon>Desulfobacteria</taxon>
        <taxon>Desulfobacterales</taxon>
        <taxon>Desulfobacteraceae</taxon>
        <taxon>Candidatus Magnetoglobus</taxon>
    </lineage>
</organism>
<dbReference type="InterPro" id="IPR005758">
    <property type="entry name" value="UDP-N-AcMur_Ala_ligase_MurC"/>
</dbReference>
<protein>
    <recommendedName>
        <fullName evidence="1">UDP-N-acetylmuramate--L-alanine ligase</fullName>
        <ecNumber evidence="1">6.3.2.8</ecNumber>
    </recommendedName>
</protein>
<dbReference type="EC" id="6.3.2.8" evidence="1"/>
<gene>
    <name evidence="4" type="primary">murC</name>
    <name evidence="4" type="ORF">OMM_01634</name>
</gene>
<dbReference type="Pfam" id="PF02875">
    <property type="entry name" value="Mur_ligase_C"/>
    <property type="match status" value="1"/>
</dbReference>
<evidence type="ECO:0000313" key="5">
    <source>
        <dbReference type="Proteomes" id="UP000189670"/>
    </source>
</evidence>
<evidence type="ECO:0000259" key="2">
    <source>
        <dbReference type="Pfam" id="PF02875"/>
    </source>
</evidence>
<dbReference type="PANTHER" id="PTHR43445:SF3">
    <property type="entry name" value="UDP-N-ACETYLMURAMATE--L-ALANINE LIGASE"/>
    <property type="match status" value="1"/>
</dbReference>
<dbReference type="SUPFAM" id="SSF53244">
    <property type="entry name" value="MurD-like peptide ligases, peptide-binding domain"/>
    <property type="match status" value="1"/>
</dbReference>
<name>A0A1V1PCM7_9BACT</name>
<dbReference type="InterPro" id="IPR050061">
    <property type="entry name" value="MurCDEF_pg_biosynth"/>
</dbReference>
<dbReference type="Pfam" id="PF08245">
    <property type="entry name" value="Mur_ligase_M"/>
    <property type="match status" value="1"/>
</dbReference>
<proteinExistence type="predicted"/>
<evidence type="ECO:0000256" key="1">
    <source>
        <dbReference type="NCBIfam" id="TIGR01082"/>
    </source>
</evidence>
<accession>A0A1V1PCM7</accession>
<sequence length="361" mass="39889">MLSEIVRRRFSIAVTGAHGKTTTTGIIGEILHHANMNPTIVLGGIMNALSTNAQSGSGDYIVVEADESDASLLNLYPSIAIITNIDQEHMDHYGSMEKVQDAFLTFAKRPPFYGACILCVDDPVLRSFVPRINCNCLTYGIKQPALFMASNIEETGPFETSFDCVYKTKTIERFTLPMTGYHNVSNALAAIAACKMLDIPWHIQKNAFSKIAGVQRRMEIRGETGHVLVMDDYGHHPTEIIATLKAIKTGWPDYRLCVLFQPHRYSRTKDLFDRFTSAFKQADQLIVLPVYSAGETPIEGVNSQDLSLSIKKYQQGSIFYAETFAEAIGLIDTTKKTLLLTLGAGDIRNAGDLFLSKSGQC</sequence>
<dbReference type="InterPro" id="IPR004101">
    <property type="entry name" value="Mur_ligase_C"/>
</dbReference>
<dbReference type="Gene3D" id="3.40.1190.10">
    <property type="entry name" value="Mur-like, catalytic domain"/>
    <property type="match status" value="1"/>
</dbReference>
<feature type="domain" description="Mur ligase C-terminal" evidence="2">
    <location>
        <begin position="216"/>
        <end position="345"/>
    </location>
</feature>
<dbReference type="SUPFAM" id="SSF53623">
    <property type="entry name" value="MurD-like peptide ligases, catalytic domain"/>
    <property type="match status" value="1"/>
</dbReference>
<keyword evidence="4" id="KW-0436">Ligase</keyword>
<dbReference type="Proteomes" id="UP000189670">
    <property type="component" value="Unassembled WGS sequence"/>
</dbReference>
<dbReference type="InterPro" id="IPR036615">
    <property type="entry name" value="Mur_ligase_C_dom_sf"/>
</dbReference>
<feature type="domain" description="Mur ligase central" evidence="3">
    <location>
        <begin position="14"/>
        <end position="194"/>
    </location>
</feature>
<dbReference type="GO" id="GO:0009252">
    <property type="term" value="P:peptidoglycan biosynthetic process"/>
    <property type="evidence" value="ECO:0007669"/>
    <property type="project" value="UniProtKB-UniRule"/>
</dbReference>
<dbReference type="EMBL" id="ATBP01000137">
    <property type="protein sequence ID" value="ETR72548.1"/>
    <property type="molecule type" value="Genomic_DNA"/>
</dbReference>
<dbReference type="PANTHER" id="PTHR43445">
    <property type="entry name" value="UDP-N-ACETYLMURAMATE--L-ALANINE LIGASE-RELATED"/>
    <property type="match status" value="1"/>
</dbReference>
<evidence type="ECO:0000313" key="4">
    <source>
        <dbReference type="EMBL" id="ETR72548.1"/>
    </source>
</evidence>